<dbReference type="GO" id="GO:0004843">
    <property type="term" value="F:cysteine-type deubiquitinase activity"/>
    <property type="evidence" value="ECO:0007669"/>
    <property type="project" value="UniProtKB-EC"/>
</dbReference>
<feature type="domain" description="DUF3645" evidence="9">
    <location>
        <begin position="2419"/>
        <end position="2451"/>
    </location>
</feature>
<keyword evidence="5" id="KW-0378">Hydrolase</keyword>
<protein>
    <recommendedName>
        <fullName evidence="2">ubiquitinyl hydrolase 1</fullName>
        <ecNumber evidence="2">3.4.19.12</ecNumber>
    </recommendedName>
</protein>
<evidence type="ECO:0000313" key="11">
    <source>
        <dbReference type="EMBL" id="KAK4182710.1"/>
    </source>
</evidence>
<dbReference type="Pfam" id="PF20255">
    <property type="entry name" value="DUF6606"/>
    <property type="match status" value="1"/>
</dbReference>
<evidence type="ECO:0000256" key="1">
    <source>
        <dbReference type="ARBA" id="ARBA00000707"/>
    </source>
</evidence>
<dbReference type="EC" id="3.4.19.12" evidence="2"/>
<evidence type="ECO:0000256" key="2">
    <source>
        <dbReference type="ARBA" id="ARBA00012759"/>
    </source>
</evidence>
<evidence type="ECO:0000256" key="6">
    <source>
        <dbReference type="ARBA" id="ARBA00022807"/>
    </source>
</evidence>
<proteinExistence type="predicted"/>
<dbReference type="InterPro" id="IPR046541">
    <property type="entry name" value="DUF6606"/>
</dbReference>
<dbReference type="InterPro" id="IPR022099">
    <property type="entry name" value="DUF3638"/>
</dbReference>
<reference evidence="11" key="1">
    <citation type="journal article" date="2023" name="Mol. Phylogenet. Evol.">
        <title>Genome-scale phylogeny and comparative genomics of the fungal order Sordariales.</title>
        <authorList>
            <person name="Hensen N."/>
            <person name="Bonometti L."/>
            <person name="Westerberg I."/>
            <person name="Brannstrom I.O."/>
            <person name="Guillou S."/>
            <person name="Cros-Aarteil S."/>
            <person name="Calhoun S."/>
            <person name="Haridas S."/>
            <person name="Kuo A."/>
            <person name="Mondo S."/>
            <person name="Pangilinan J."/>
            <person name="Riley R."/>
            <person name="LaButti K."/>
            <person name="Andreopoulos B."/>
            <person name="Lipzen A."/>
            <person name="Chen C."/>
            <person name="Yan M."/>
            <person name="Daum C."/>
            <person name="Ng V."/>
            <person name="Clum A."/>
            <person name="Steindorff A."/>
            <person name="Ohm R.A."/>
            <person name="Martin F."/>
            <person name="Silar P."/>
            <person name="Natvig D.O."/>
            <person name="Lalanne C."/>
            <person name="Gautier V."/>
            <person name="Ament-Velasquez S.L."/>
            <person name="Kruys A."/>
            <person name="Hutchinson M.I."/>
            <person name="Powell A.J."/>
            <person name="Barry K."/>
            <person name="Miller A.N."/>
            <person name="Grigoriev I.V."/>
            <person name="Debuchy R."/>
            <person name="Gladieux P."/>
            <person name="Hiltunen Thoren M."/>
            <person name="Johannesson H."/>
        </authorList>
    </citation>
    <scope>NUCLEOTIDE SEQUENCE</scope>
    <source>
        <strain evidence="11">PSN309</strain>
    </source>
</reference>
<comment type="catalytic activity">
    <reaction evidence="1">
        <text>Thiol-dependent hydrolysis of ester, thioester, amide, peptide and isopeptide bonds formed by the C-terminal Gly of ubiquitin (a 76-residue protein attached to proteins as an intracellular targeting signal).</text>
        <dbReference type="EC" id="3.4.19.12"/>
    </reaction>
</comment>
<organism evidence="11 12">
    <name type="scientific">Podospora australis</name>
    <dbReference type="NCBI Taxonomy" id="1536484"/>
    <lineage>
        <taxon>Eukaryota</taxon>
        <taxon>Fungi</taxon>
        <taxon>Dikarya</taxon>
        <taxon>Ascomycota</taxon>
        <taxon>Pezizomycotina</taxon>
        <taxon>Sordariomycetes</taxon>
        <taxon>Sordariomycetidae</taxon>
        <taxon>Sordariales</taxon>
        <taxon>Podosporaceae</taxon>
        <taxon>Podospora</taxon>
    </lineage>
</organism>
<dbReference type="PANTHER" id="PTHR13367:SF34">
    <property type="match status" value="1"/>
</dbReference>
<dbReference type="InterPro" id="IPR022105">
    <property type="entry name" value="DUF3645"/>
</dbReference>
<evidence type="ECO:0000256" key="4">
    <source>
        <dbReference type="ARBA" id="ARBA00022786"/>
    </source>
</evidence>
<dbReference type="PANTHER" id="PTHR13367">
    <property type="entry name" value="UBIQUITIN THIOESTERASE"/>
    <property type="match status" value="1"/>
</dbReference>
<keyword evidence="3" id="KW-0645">Protease</keyword>
<feature type="region of interest" description="Disordered" evidence="7">
    <location>
        <begin position="3174"/>
        <end position="3224"/>
    </location>
</feature>
<name>A0AAN7AE70_9PEZI</name>
<evidence type="ECO:0000256" key="7">
    <source>
        <dbReference type="SAM" id="MobiDB-lite"/>
    </source>
</evidence>
<dbReference type="EMBL" id="MU864620">
    <property type="protein sequence ID" value="KAK4182710.1"/>
    <property type="molecule type" value="Genomic_DNA"/>
</dbReference>
<evidence type="ECO:0000259" key="9">
    <source>
        <dbReference type="Pfam" id="PF12359"/>
    </source>
</evidence>
<accession>A0AAN7AE70</accession>
<comment type="caution">
    <text evidence="11">The sequence shown here is derived from an EMBL/GenBank/DDBJ whole genome shotgun (WGS) entry which is preliminary data.</text>
</comment>
<keyword evidence="4" id="KW-0833">Ubl conjugation pathway</keyword>
<feature type="domain" description="DUF3638" evidence="8">
    <location>
        <begin position="2069"/>
        <end position="2288"/>
    </location>
</feature>
<dbReference type="InterPro" id="IPR051346">
    <property type="entry name" value="OTU_Deubiquitinase"/>
</dbReference>
<evidence type="ECO:0000256" key="5">
    <source>
        <dbReference type="ARBA" id="ARBA00022801"/>
    </source>
</evidence>
<feature type="compositionally biased region" description="Acidic residues" evidence="7">
    <location>
        <begin position="3193"/>
        <end position="3204"/>
    </location>
</feature>
<dbReference type="Pfam" id="PF12340">
    <property type="entry name" value="DUF3638"/>
    <property type="match status" value="1"/>
</dbReference>
<keyword evidence="6" id="KW-0788">Thiol protease</keyword>
<dbReference type="GO" id="GO:0006508">
    <property type="term" value="P:proteolysis"/>
    <property type="evidence" value="ECO:0007669"/>
    <property type="project" value="UniProtKB-KW"/>
</dbReference>
<feature type="domain" description="DUF6606" evidence="10">
    <location>
        <begin position="22"/>
        <end position="290"/>
    </location>
</feature>
<evidence type="ECO:0000259" key="10">
    <source>
        <dbReference type="Pfam" id="PF20255"/>
    </source>
</evidence>
<evidence type="ECO:0000313" key="12">
    <source>
        <dbReference type="Proteomes" id="UP001302126"/>
    </source>
</evidence>
<reference evidence="11" key="2">
    <citation type="submission" date="2023-05" db="EMBL/GenBank/DDBJ databases">
        <authorList>
            <consortium name="Lawrence Berkeley National Laboratory"/>
            <person name="Steindorff A."/>
            <person name="Hensen N."/>
            <person name="Bonometti L."/>
            <person name="Westerberg I."/>
            <person name="Brannstrom I.O."/>
            <person name="Guillou S."/>
            <person name="Cros-Aarteil S."/>
            <person name="Calhoun S."/>
            <person name="Haridas S."/>
            <person name="Kuo A."/>
            <person name="Mondo S."/>
            <person name="Pangilinan J."/>
            <person name="Riley R."/>
            <person name="Labutti K."/>
            <person name="Andreopoulos B."/>
            <person name="Lipzen A."/>
            <person name="Chen C."/>
            <person name="Yanf M."/>
            <person name="Daum C."/>
            <person name="Ng V."/>
            <person name="Clum A."/>
            <person name="Ohm R."/>
            <person name="Martin F."/>
            <person name="Silar P."/>
            <person name="Natvig D."/>
            <person name="Lalanne C."/>
            <person name="Gautier V."/>
            <person name="Ament-Velasquez S.L."/>
            <person name="Kruys A."/>
            <person name="Hutchinson M.I."/>
            <person name="Powell A.J."/>
            <person name="Barry K."/>
            <person name="Miller A.N."/>
            <person name="Grigoriev I.V."/>
            <person name="Debuchy R."/>
            <person name="Gladieux P."/>
            <person name="Thoren M.H."/>
            <person name="Johannesson H."/>
        </authorList>
    </citation>
    <scope>NUCLEOTIDE SEQUENCE</scope>
    <source>
        <strain evidence="11">PSN309</strain>
    </source>
</reference>
<gene>
    <name evidence="11" type="ORF">QBC35DRAFT_546309</name>
</gene>
<dbReference type="Proteomes" id="UP001302126">
    <property type="component" value="Unassembled WGS sequence"/>
</dbReference>
<keyword evidence="12" id="KW-1185">Reference proteome</keyword>
<sequence length="3224" mass="363988">MCAASLHNGHGLHGNEGSLEYMINHVFLPPRLPQQEDTNIDHEHQLIRSFCASLQDFWTWQPDDESRLSGAFRMLSRLLQVEPGLHGSEKQNTVENILRDLTDGETALFHVREQNAGFLLTGKPDYILVEAFELLATNKDVMSCIGRLKRQFPDCAVKLPRKIFADPDFLNKFAELICNLELNSISVSRPKSKKAGETLDEERDTASPMLITNMLIGILSGLGEIVAPDRIHKNSREQISWANAKSPFHRSATWMLLRVALRLVLHAESQQTGLPSLYRPVMVFFHAQLLGQAVSPAFSSDLRFSMIAKICRRINKLNPPDCTPWIKHVSAILESSHKNLQTKWVGIQNQETLKHDNTSLADLPFDQDTRLRMKRLGKHLEWIETRSHTAFLGAGPGDDTKLSRVLRRELPHLPTQWSEVPENPLMTRFALLLFEKWIAECLSSWTDKQLSQNQGDAARAREGMKRLQEIIRDYHSRARTAYQKIPEGFSVMYLVIMELWVCVDRLAGDIYPLLLEYDPGFTHDMLHGLLLPTKEQMTRLRNVETYLQTRRARQTSYPHVFSKFGTKSSFPARFYDSSAKHQALRDMIINRAKQARRDKVEEYRQKVEEHADLRRRCRGLECDKLFNDWNGMYECRGLSWCDSCRLTQEAEAITIRKFEWPLPEDENKSKAVVFELRVPKLIAIWRDVTTDIFYEALGGNQKTEKSGKLWFPQDHSGLSAYSNNPSQVKPGSVVKPFENTHYSDVHITQVKYFEDSPITGIRDEQSLLLSHASVYKYYHAQSGIRSAALFKDPRLPSDCSHAFEKYRFPLNNWIKTTGHTSNEVISHQSYCPQDMTLEEFCAFGHLRSGVRTQWANILCQLTIPSLALNQIPAYFLIMQACTEAGPDDSSELVHRVAHRDTMGEDFGTNMVTALTETFVRVYENWQNDLVVSLLACLATRMLSLTTSSLVSLQMMQFLSCVRETSLDWAHKILDKRAQSRSDDERQDLGQRAVVVSLICMSTFDVASATLESELLCCPKTLSIFVEAAVLARGYHPADPETSDSVLRLLMHRWHGIMFRCANIIKQQVTTKKNDGLNIAIKRVWAGYRSAGVVWQSSHGCQSHILEAAVTISTGRKIDITWNLLTGQFLVNGTPLSRLPPEYEVQPEYQQLFGTHVLDVMPSTFEMMQFSCRVQKGWVVHFSMVDSNLVVQAVRNVDSGTATDGPEVWEFIHSPHLSGDLPASFVQGYAHWKNISTGTIEFRPLSTPWDSSPQNWTMNLDGDHHVLRRENQIVIEPRSQTGMQLARLLRPLELKGHINLILNQAEKTLSVDLPRFGLSFSLSQGESCVRSKDYSGMIIDNNQGINTLVGLQDKLVLRQAGVTMSSIPSRLIVIPRGTPVAQRRHDHVSVRCSDFIGSVIKHDTYRVNSTLGYLEDNGPLSSKLYLCLLHAYTSHCLPDRLTGRTGTEEALRILRSAVVRSFQRLDSASALLLEQIQSLSPQRQFYPDHLQVMETSLWNESLPPLSQHDAFKPLVQDILQHAQDCELTSPPEDTNPKLQQIVADIRESYGNSLLTQRAIIRNSVFRVSEFGAEDHTTSHDLPYHGRHDCDLSSTKSLAVGGIASILLSSSNELFMPPTGTLSQQIEEITGEIIQGSRRVDLRFNVDHFQPPQCILGGLWCGLHLALSCEPSIYRRIFFLSSLVFTSNAKLEVIQALMAIANAQGSFGPSLAPPTEESFDLSKHRSTLPGLFHGVVTPNTFSFCQCPEQFLPRKSWENEGQCSRRRHKAWQQQTAKLSNLFVLNLQNQSNFTWTVATPTGHPYSEYMDVNAIMDQVHTIVDLARRTHAFRDYLELLSAEIEQLPVREKALTQSASCPGISEYPDSPSPTKFVDARGLFLRQAPNTQRPVADKFIDLLAVSKQSDSKETRKADFLERLEGSCCQAYGHQRAYINELRQSSLSVTTVNRRMNPCVTSEDLKLRLDKHLCKCSDQRDAMFQAICTTLNEQHQSIAESISHSVGMFPRVTPVLLLRLLSADHWTDTSTDWRRCIANYGMSLAYIRRAERLVSMRDQHVDLLKELDNAGNHDDDEGDPLKYPDYLLLEVEQGLLIRSVQHQIATKMITPPDRQNCVMQLNMGEGKSSVIAPIVATSLADGNCLVRVIVAKPQSKQMIHTLSNALGRMLNRRIYYLPISRVISLDETGLRSLRDMMEACRLSRGVLLMQPEHICSLKLMGLESTWAGSPNAEEIVQLFRQMESKARDIVDESDEIFSAKSEVIYTMGSQRPVDMSPNRWTLIMEFLDLLKDTAISLKSDIDPDCPRLLVETGDSSGAFPTIRILDDSVGEQLIQKIADRICGSGGMLTALPVHHQPSPMRQAARGYILDYQVNEQYINMVEDPKSGLFGEPTTKSAMLLLRGLLADGVISFALKKRFRVNYGLALNRRPQTRLAVPYRAKDSPAPRSEFSHTDIVIVLTCLSYYYQGLTDHELLECLEMLSQSEQANEEYNRWSQASQLPRSLKDFSAVNLKDKTLCKTEIFPALRFSKPVIDYYLSHFVFPKEMREFPFKLSSSGWDLAKIKPSPLTGFSGTNDSKSVLPLDVKALDLPEQKHTNALVIEFLLRLENDVLELGNDQPSQPALTVDGLLSAAVSDTTRSVRVILDVGAQIIALGNEQLAKRWLDLTRPEDADAVIFVNDSDDLRVLTRDGMTESFYTSPFTTQTERCLVFLDQAHTRGIDLKLPDHYRAAVTLGPGVTKDTLVQACMRMRKLGRGQSVTFYVSREMQKRIRDLLKLDSSQPLTVVDVLIFSISETWADAQKSVPLWALQGIRHQYQEMVWQSGHAALSREDLGKYYLEDEAQSLEDRYLPNGSTVDARKHCSLVSKLARAAEELEPRQDQISQIREKCAEFGLGNLDTMVALEEEQERELAPEIEQERHTEKPAPLPACNHSMHDDVATFVATGKFRSTSPAFKPAFDALKDSSASELFAATGGFPTDLYITADFARTVQGPTEGYYSDSYQRQVQWVLMKPFGEGSCHMVVVSQWEAGHIKQMIETSPPTFKLPTLHAYMPRTSLSFGTMEDLTTYTVPSLTPDWTAPPPELIMQLNLFAGQLYLRNYTEYVRLCRYLGLSFTENRGDIQIGVDGFVGRRGGEGYAVCPFEQSPVAFLSALFKRIRRHCMDIEKTHMGRILAGGILSPRDFVDQNENENDAAKRRRPEQAGEDTEEGEDDLGVAGFSGLSLMDGDAPSNSE</sequence>
<evidence type="ECO:0000259" key="8">
    <source>
        <dbReference type="Pfam" id="PF12340"/>
    </source>
</evidence>
<dbReference type="Pfam" id="PF12359">
    <property type="entry name" value="DUF3645"/>
    <property type="match status" value="1"/>
</dbReference>
<evidence type="ECO:0000256" key="3">
    <source>
        <dbReference type="ARBA" id="ARBA00022670"/>
    </source>
</evidence>